<gene>
    <name evidence="2" type="ORF">ORPV_54</name>
</gene>
<evidence type="ECO:0000313" key="3">
    <source>
        <dbReference type="Proteomes" id="UP000236316"/>
    </source>
</evidence>
<dbReference type="SUPFAM" id="SSF141571">
    <property type="entry name" value="Pentapeptide repeat-like"/>
    <property type="match status" value="1"/>
</dbReference>
<dbReference type="Pfam" id="PF04564">
    <property type="entry name" value="U-box"/>
    <property type="match status" value="1"/>
</dbReference>
<dbReference type="Pfam" id="PF13576">
    <property type="entry name" value="Pentapeptide_3"/>
    <property type="match status" value="1"/>
</dbReference>
<dbReference type="GeneID" id="35382329"/>
<feature type="domain" description="U-box" evidence="1">
    <location>
        <begin position="30"/>
        <end position="91"/>
    </location>
</feature>
<organism evidence="2">
    <name type="scientific">Orpheovirus IHUMI-LCC2</name>
    <dbReference type="NCBI Taxonomy" id="2023057"/>
    <lineage>
        <taxon>Viruses</taxon>
        <taxon>Varidnaviria</taxon>
        <taxon>Bamfordvirae</taxon>
        <taxon>Nucleocytoviricota</taxon>
        <taxon>Megaviricetes</taxon>
        <taxon>Pimascovirales</taxon>
        <taxon>Ocovirineae</taxon>
        <taxon>Orpheoviridae</taxon>
        <taxon>Alphaorpheovirus</taxon>
        <taxon>Alphaorpheovirus massiliense</taxon>
    </lineage>
</organism>
<dbReference type="InterPro" id="IPR013083">
    <property type="entry name" value="Znf_RING/FYVE/PHD"/>
</dbReference>
<sequence length="362" mass="41804">MEYVNLWGQNTPSHPNETLYYYPSENLDQLIMDPISLEPISDPVIYNNNIYDKKTIGKWLRISNLDPINGNSETSLDTIPFPSLKYIISKLEYDSDTGMYIFHSSPFSLLSYSIINNGNTYNIEDILYICPLSGNKYSPKNEWYITKLGHTISDFIYNLYGKKKTISHQYTEEILCTHSHNITILYKKIMEILGGGENSTYTIPTTFPPMSSQSYIRYISESEAVSSLQNIQCMMKTDSTIKKGLDKLQEITLNHYRCNKTLISNISDYRRAMDLPFIIQDIYKDFSLISLKNLVIRNACLKNYRFDGCDLSGCMFIDCQFINTSFINSKLGDVMFMDCTFTATSFYNSQTNSNTKYIKRQN</sequence>
<dbReference type="SUPFAM" id="SSF57850">
    <property type="entry name" value="RING/U-box"/>
    <property type="match status" value="1"/>
</dbReference>
<dbReference type="InterPro" id="IPR003613">
    <property type="entry name" value="Ubox_domain"/>
</dbReference>
<name>A0A2I2L343_9VIRU</name>
<dbReference type="RefSeq" id="YP_009448260.1">
    <property type="nucleotide sequence ID" value="NC_036594.1"/>
</dbReference>
<proteinExistence type="predicted"/>
<reference evidence="2" key="1">
    <citation type="submission" date="2017-08" db="EMBL/GenBank/DDBJ databases">
        <authorList>
            <consortium name="Urmite Genomes"/>
        </authorList>
    </citation>
    <scope>NUCLEOTIDE SEQUENCE [LARGE SCALE GENOMIC DNA]</scope>
    <source>
        <strain evidence="2">IHUMI-LCC2</strain>
    </source>
</reference>
<dbReference type="Gene3D" id="2.160.20.80">
    <property type="entry name" value="E3 ubiquitin-protein ligase SopA"/>
    <property type="match status" value="1"/>
</dbReference>
<protein>
    <submittedName>
        <fullName evidence="2">U-box domain and pentapeptide repeats domain containing protein</fullName>
    </submittedName>
</protein>
<accession>A0A2I2L343</accession>
<evidence type="ECO:0000259" key="1">
    <source>
        <dbReference type="SMART" id="SM00504"/>
    </source>
</evidence>
<dbReference type="Proteomes" id="UP000236316">
    <property type="component" value="Segment"/>
</dbReference>
<dbReference type="EMBL" id="LT906555">
    <property type="protein sequence ID" value="SNW61958.1"/>
    <property type="molecule type" value="Genomic_DNA"/>
</dbReference>
<dbReference type="Gene3D" id="3.30.40.10">
    <property type="entry name" value="Zinc/RING finger domain, C3HC4 (zinc finger)"/>
    <property type="match status" value="1"/>
</dbReference>
<dbReference type="GO" id="GO:0016567">
    <property type="term" value="P:protein ubiquitination"/>
    <property type="evidence" value="ECO:0007669"/>
    <property type="project" value="InterPro"/>
</dbReference>
<dbReference type="InterPro" id="IPR001646">
    <property type="entry name" value="5peptide_repeat"/>
</dbReference>
<dbReference type="GO" id="GO:0004842">
    <property type="term" value="F:ubiquitin-protein transferase activity"/>
    <property type="evidence" value="ECO:0007669"/>
    <property type="project" value="InterPro"/>
</dbReference>
<keyword evidence="3" id="KW-1185">Reference proteome</keyword>
<evidence type="ECO:0000313" key="2">
    <source>
        <dbReference type="EMBL" id="SNW61958.1"/>
    </source>
</evidence>
<dbReference type="KEGG" id="vg:35382329"/>
<dbReference type="SMART" id="SM00504">
    <property type="entry name" value="Ubox"/>
    <property type="match status" value="1"/>
</dbReference>